<keyword evidence="2" id="KW-1185">Reference proteome</keyword>
<dbReference type="EMBL" id="LFZN01000173">
    <property type="protein sequence ID" value="KXS96498.1"/>
    <property type="molecule type" value="Genomic_DNA"/>
</dbReference>
<protein>
    <submittedName>
        <fullName evidence="1">Uncharacterized protein</fullName>
    </submittedName>
</protein>
<dbReference type="AlphaFoldDB" id="A0A139H2A5"/>
<organism evidence="1 2">
    <name type="scientific">Pseudocercospora eumusae</name>
    <dbReference type="NCBI Taxonomy" id="321146"/>
    <lineage>
        <taxon>Eukaryota</taxon>
        <taxon>Fungi</taxon>
        <taxon>Dikarya</taxon>
        <taxon>Ascomycota</taxon>
        <taxon>Pezizomycotina</taxon>
        <taxon>Dothideomycetes</taxon>
        <taxon>Dothideomycetidae</taxon>
        <taxon>Mycosphaerellales</taxon>
        <taxon>Mycosphaerellaceae</taxon>
        <taxon>Pseudocercospora</taxon>
    </lineage>
</organism>
<evidence type="ECO:0000313" key="2">
    <source>
        <dbReference type="Proteomes" id="UP000070133"/>
    </source>
</evidence>
<proteinExistence type="predicted"/>
<sequence>MKAGTTNTLHGYEHLYRTQLVIHGGDKIYEGGDSSRQEHYYISSETAYRGNDRLLQSWAIFRTLRWTS</sequence>
<evidence type="ECO:0000313" key="1">
    <source>
        <dbReference type="EMBL" id="KXS96498.1"/>
    </source>
</evidence>
<name>A0A139H2A5_9PEZI</name>
<gene>
    <name evidence="1" type="ORF">AC578_6317</name>
</gene>
<reference evidence="1 2" key="1">
    <citation type="submission" date="2015-07" db="EMBL/GenBank/DDBJ databases">
        <title>Comparative genomics of the Sigatoka disease complex on banana suggests a link between parallel evolutionary changes in Pseudocercospora fijiensis and Pseudocercospora eumusae and increased virulence on the banana host.</title>
        <authorList>
            <person name="Chang T.-C."/>
            <person name="Salvucci A."/>
            <person name="Crous P.W."/>
            <person name="Stergiopoulos I."/>
        </authorList>
    </citation>
    <scope>NUCLEOTIDE SEQUENCE [LARGE SCALE GENOMIC DNA]</scope>
    <source>
        <strain evidence="1 2">CBS 114824</strain>
    </source>
</reference>
<dbReference type="Proteomes" id="UP000070133">
    <property type="component" value="Unassembled WGS sequence"/>
</dbReference>
<accession>A0A139H2A5</accession>
<comment type="caution">
    <text evidence="1">The sequence shown here is derived from an EMBL/GenBank/DDBJ whole genome shotgun (WGS) entry which is preliminary data.</text>
</comment>